<dbReference type="InterPro" id="IPR007160">
    <property type="entry name" value="DUF362"/>
</dbReference>
<evidence type="ECO:0000256" key="4">
    <source>
        <dbReference type="ARBA" id="ARBA00023014"/>
    </source>
</evidence>
<reference evidence="6" key="1">
    <citation type="journal article" date="2013" name="Environ. Microbiol.">
        <title>Microbiota from the distal guts of lean and obese adolescents exhibit partial functional redundancy besides clear differences in community structure.</title>
        <authorList>
            <person name="Ferrer M."/>
            <person name="Ruiz A."/>
            <person name="Lanza F."/>
            <person name="Haange S.B."/>
            <person name="Oberbach A."/>
            <person name="Till H."/>
            <person name="Bargiela R."/>
            <person name="Campoy C."/>
            <person name="Segura M.T."/>
            <person name="Richter M."/>
            <person name="von Bergen M."/>
            <person name="Seifert J."/>
            <person name="Suarez A."/>
        </authorList>
    </citation>
    <scope>NUCLEOTIDE SEQUENCE</scope>
</reference>
<dbReference type="PANTHER" id="PTHR24960">
    <property type="entry name" value="PHOTOSYSTEM I IRON-SULFUR CENTER-RELATED"/>
    <property type="match status" value="1"/>
</dbReference>
<dbReference type="GO" id="GO:0051539">
    <property type="term" value="F:4 iron, 4 sulfur cluster binding"/>
    <property type="evidence" value="ECO:0007669"/>
    <property type="project" value="UniProtKB-KW"/>
</dbReference>
<dbReference type="SUPFAM" id="SSF54862">
    <property type="entry name" value="4Fe-4S ferredoxins"/>
    <property type="match status" value="1"/>
</dbReference>
<protein>
    <submittedName>
        <fullName evidence="6">4Fe-4S ferredoxin iron-sulfur binding domain-containing protein</fullName>
    </submittedName>
</protein>
<feature type="domain" description="4Fe-4S ferredoxin-type" evidence="5">
    <location>
        <begin position="165"/>
        <end position="193"/>
    </location>
</feature>
<evidence type="ECO:0000256" key="3">
    <source>
        <dbReference type="ARBA" id="ARBA00023004"/>
    </source>
</evidence>
<dbReference type="InterPro" id="IPR050157">
    <property type="entry name" value="PSI_iron-sulfur_center"/>
</dbReference>
<keyword evidence="2" id="KW-0479">Metal-binding</keyword>
<gene>
    <name evidence="6" type="ORF">LEA_13577</name>
</gene>
<feature type="domain" description="4Fe-4S ferredoxin-type" evidence="5">
    <location>
        <begin position="135"/>
        <end position="164"/>
    </location>
</feature>
<dbReference type="InterPro" id="IPR017900">
    <property type="entry name" value="4Fe4S_Fe_S_CS"/>
</dbReference>
<name>K1SZ30_9ZZZZ</name>
<organism evidence="6">
    <name type="scientific">human gut metagenome</name>
    <dbReference type="NCBI Taxonomy" id="408170"/>
    <lineage>
        <taxon>unclassified sequences</taxon>
        <taxon>metagenomes</taxon>
        <taxon>organismal metagenomes</taxon>
    </lineage>
</organism>
<dbReference type="Pfam" id="PF04015">
    <property type="entry name" value="DUF362"/>
    <property type="match status" value="1"/>
</dbReference>
<dbReference type="AlphaFoldDB" id="K1SZ30"/>
<keyword evidence="3" id="KW-0408">Iron</keyword>
<dbReference type="PANTHER" id="PTHR24960:SF79">
    <property type="entry name" value="PHOTOSYSTEM I IRON-SULFUR CENTER"/>
    <property type="match status" value="1"/>
</dbReference>
<evidence type="ECO:0000259" key="5">
    <source>
        <dbReference type="PROSITE" id="PS51379"/>
    </source>
</evidence>
<dbReference type="PROSITE" id="PS51379">
    <property type="entry name" value="4FE4S_FER_2"/>
    <property type="match status" value="2"/>
</dbReference>
<accession>K1SZ30</accession>
<dbReference type="PROSITE" id="PS00198">
    <property type="entry name" value="4FE4S_FER_1"/>
    <property type="match status" value="1"/>
</dbReference>
<evidence type="ECO:0000256" key="2">
    <source>
        <dbReference type="ARBA" id="ARBA00022723"/>
    </source>
</evidence>
<proteinExistence type="predicted"/>
<sequence>MAYLRPNWARVVCDYVRELGGKPFLTDCNTLYVGGRANALDHLDSAMLNGYSPMTTGAQCIIADGLKGEDYDLVPIRGGKYLRAAKIGRAIMDADIFISLSHAKGHVSAGFGGALKNIGMGCGSRAGKEEMHSSGKPVVDQDKCIGCGKCVENCAHNGPHIENGKCTILKYKCTGCGRCINVCPMHAIHADYAIANELLNCKIAEYAKAVVDGRPSFHIALALDVSPC</sequence>
<dbReference type="Gene3D" id="3.30.70.20">
    <property type="match status" value="1"/>
</dbReference>
<keyword evidence="1" id="KW-0004">4Fe-4S</keyword>
<comment type="caution">
    <text evidence="6">The sequence shown here is derived from an EMBL/GenBank/DDBJ whole genome shotgun (WGS) entry which is preliminary data.</text>
</comment>
<evidence type="ECO:0000313" key="6">
    <source>
        <dbReference type="EMBL" id="EKC59025.1"/>
    </source>
</evidence>
<dbReference type="EMBL" id="AJWY01009213">
    <property type="protein sequence ID" value="EKC59025.1"/>
    <property type="molecule type" value="Genomic_DNA"/>
</dbReference>
<dbReference type="InterPro" id="IPR017896">
    <property type="entry name" value="4Fe4S_Fe-S-bd"/>
</dbReference>
<dbReference type="Gene3D" id="3.40.50.11440">
    <property type="match status" value="1"/>
</dbReference>
<evidence type="ECO:0000256" key="1">
    <source>
        <dbReference type="ARBA" id="ARBA00022485"/>
    </source>
</evidence>
<keyword evidence="4" id="KW-0411">Iron-sulfur</keyword>
<dbReference type="GO" id="GO:0046872">
    <property type="term" value="F:metal ion binding"/>
    <property type="evidence" value="ECO:0007669"/>
    <property type="project" value="UniProtKB-KW"/>
</dbReference>